<dbReference type="PANTHER" id="PTHR43046">
    <property type="entry name" value="GDP-MANNOSE MANNOSYL HYDROLASE"/>
    <property type="match status" value="1"/>
</dbReference>
<feature type="domain" description="Nudix hydrolase" evidence="4">
    <location>
        <begin position="103"/>
        <end position="236"/>
    </location>
</feature>
<dbReference type="InterPro" id="IPR020084">
    <property type="entry name" value="NUDIX_hydrolase_CS"/>
</dbReference>
<keyword evidence="3" id="KW-0460">Magnesium</keyword>
<evidence type="ECO:0000259" key="4">
    <source>
        <dbReference type="PROSITE" id="PS51462"/>
    </source>
</evidence>
<dbReference type="GO" id="GO:0016787">
    <property type="term" value="F:hydrolase activity"/>
    <property type="evidence" value="ECO:0007669"/>
    <property type="project" value="UniProtKB-KW"/>
</dbReference>
<dbReference type="AlphaFoldDB" id="A0A4Q9KLN8"/>
<dbReference type="Proteomes" id="UP000291933">
    <property type="component" value="Unassembled WGS sequence"/>
</dbReference>
<dbReference type="Gene3D" id="3.90.79.10">
    <property type="entry name" value="Nucleoside Triphosphate Pyrophosphohydrolase"/>
    <property type="match status" value="1"/>
</dbReference>
<sequence length="251" mass="26751">MSDDVLRLSWDDATSVDRLRGVLAALDAAGGPVSGRVEVAVASPSPRGVRTLLHQHGFRLEGRSRQSRQTASGPADVLHYARLADDPAEGRERFTAVMNSVTPRKRLIAHALVTDAAGRVLLCETSFKADFELPGGIVEPFESPRVGLVRELTEEIGRPLAVGRVLVLDWLPPYLGWEDALELIFDAGMLDADAAAGLVPDGAEIVALHWLEPDAAASAMTPIAGRHLRAALKAREAGESVYLEAGDVIGA</sequence>
<dbReference type="PANTHER" id="PTHR43046:SF12">
    <property type="entry name" value="GDP-MANNOSE MANNOSYL HYDROLASE"/>
    <property type="match status" value="1"/>
</dbReference>
<evidence type="ECO:0000256" key="3">
    <source>
        <dbReference type="ARBA" id="ARBA00022842"/>
    </source>
</evidence>
<gene>
    <name evidence="5" type="ORF">ET996_06310</name>
</gene>
<keyword evidence="6" id="KW-1185">Reference proteome</keyword>
<reference evidence="5 6" key="1">
    <citation type="submission" date="2019-01" db="EMBL/GenBank/DDBJ databases">
        <title>Lactibacter flavus gen. nov., sp. nov., a novel bacterium of the family Propionibacteriaceae isolated from raw milk and dairy products.</title>
        <authorList>
            <person name="Huptas C."/>
            <person name="Wenning M."/>
            <person name="Breitenwieser F."/>
            <person name="Doll E."/>
            <person name="Von Neubeck M."/>
            <person name="Busse H.-J."/>
            <person name="Scherer S."/>
        </authorList>
    </citation>
    <scope>NUCLEOTIDE SEQUENCE [LARGE SCALE GENOMIC DNA]</scope>
    <source>
        <strain evidence="5 6">DSM 22130</strain>
    </source>
</reference>
<evidence type="ECO:0000256" key="2">
    <source>
        <dbReference type="ARBA" id="ARBA00022801"/>
    </source>
</evidence>
<accession>A0A4Q9KLN8</accession>
<name>A0A4Q9KLN8_PROTD</name>
<dbReference type="CDD" id="cd18876">
    <property type="entry name" value="NUDIX_Hydrolase"/>
    <property type="match status" value="1"/>
</dbReference>
<dbReference type="OrthoDB" id="4247482at2"/>
<proteinExistence type="predicted"/>
<dbReference type="PROSITE" id="PS51462">
    <property type="entry name" value="NUDIX"/>
    <property type="match status" value="1"/>
</dbReference>
<evidence type="ECO:0000256" key="1">
    <source>
        <dbReference type="ARBA" id="ARBA00001946"/>
    </source>
</evidence>
<comment type="caution">
    <text evidence="5">The sequence shown here is derived from an EMBL/GenBank/DDBJ whole genome shotgun (WGS) entry which is preliminary data.</text>
</comment>
<keyword evidence="2 5" id="KW-0378">Hydrolase</keyword>
<dbReference type="RefSeq" id="WP_131171722.1">
    <property type="nucleotide sequence ID" value="NZ_FXTL01000005.1"/>
</dbReference>
<dbReference type="PROSITE" id="PS00893">
    <property type="entry name" value="NUDIX_BOX"/>
    <property type="match status" value="1"/>
</dbReference>
<dbReference type="Pfam" id="PF00293">
    <property type="entry name" value="NUDIX"/>
    <property type="match status" value="1"/>
</dbReference>
<dbReference type="EMBL" id="SDMR01000006">
    <property type="protein sequence ID" value="TBT95135.1"/>
    <property type="molecule type" value="Genomic_DNA"/>
</dbReference>
<dbReference type="SUPFAM" id="SSF55811">
    <property type="entry name" value="Nudix"/>
    <property type="match status" value="1"/>
</dbReference>
<evidence type="ECO:0000313" key="5">
    <source>
        <dbReference type="EMBL" id="TBT95135.1"/>
    </source>
</evidence>
<comment type="cofactor">
    <cofactor evidence="1">
        <name>Mg(2+)</name>
        <dbReference type="ChEBI" id="CHEBI:18420"/>
    </cofactor>
</comment>
<dbReference type="InterPro" id="IPR000086">
    <property type="entry name" value="NUDIX_hydrolase_dom"/>
</dbReference>
<evidence type="ECO:0000313" key="6">
    <source>
        <dbReference type="Proteomes" id="UP000291933"/>
    </source>
</evidence>
<protein>
    <submittedName>
        <fullName evidence="5">NUDIX hydrolase</fullName>
    </submittedName>
</protein>
<dbReference type="InterPro" id="IPR015797">
    <property type="entry name" value="NUDIX_hydrolase-like_dom_sf"/>
</dbReference>
<organism evidence="5 6">
    <name type="scientific">Propioniciclava tarda</name>
    <dbReference type="NCBI Taxonomy" id="433330"/>
    <lineage>
        <taxon>Bacteria</taxon>
        <taxon>Bacillati</taxon>
        <taxon>Actinomycetota</taxon>
        <taxon>Actinomycetes</taxon>
        <taxon>Propionibacteriales</taxon>
        <taxon>Propionibacteriaceae</taxon>
        <taxon>Propioniciclava</taxon>
    </lineage>
</organism>